<reference evidence="2 3" key="1">
    <citation type="journal article" date="2013" name="ISME J.">
        <title>A metabolic model for members of the genus Tetrasphaera involved in enhanced biological phosphorus removal.</title>
        <authorList>
            <person name="Kristiansen R."/>
            <person name="Nguyen H.T.T."/>
            <person name="Saunders A.M."/>
            <person name="Nielsen J.L."/>
            <person name="Wimmer R."/>
            <person name="Le V.Q."/>
            <person name="McIlroy S.J."/>
            <person name="Petrovski S."/>
            <person name="Seviour R.J."/>
            <person name="Calteau A."/>
            <person name="Nielsen K.L."/>
            <person name="Nielsen P.H."/>
        </authorList>
    </citation>
    <scope>NUCLEOTIDE SEQUENCE [LARGE SCALE GENOMIC DNA]</scope>
    <source>
        <strain evidence="2 3">T1-X7</strain>
    </source>
</reference>
<dbReference type="AlphaFoldDB" id="A0A077LT57"/>
<keyword evidence="1" id="KW-1133">Transmembrane helix</keyword>
<evidence type="ECO:0000256" key="1">
    <source>
        <dbReference type="SAM" id="Phobius"/>
    </source>
</evidence>
<comment type="caution">
    <text evidence="2">The sequence shown here is derived from an EMBL/GenBank/DDBJ whole genome shotgun (WGS) entry which is preliminary data.</text>
</comment>
<gene>
    <name evidence="2" type="ORF">BN12_110027</name>
</gene>
<evidence type="ECO:0000313" key="2">
    <source>
        <dbReference type="EMBL" id="CCH76171.1"/>
    </source>
</evidence>
<proteinExistence type="predicted"/>
<evidence type="ECO:0000313" key="3">
    <source>
        <dbReference type="Proteomes" id="UP000035721"/>
    </source>
</evidence>
<dbReference type="EMBL" id="CAJB01000013">
    <property type="protein sequence ID" value="CCH76171.1"/>
    <property type="molecule type" value="Genomic_DNA"/>
</dbReference>
<keyword evidence="3" id="KW-1185">Reference proteome</keyword>
<sequence>MQWSVELAMAPSRAMVVETTRPLTWVLLGVLAWLTVGGLLSVAIGRAVAIADRLPTTVCPGLGHPHPHGVPVAGSALQPTPADGSRVAVPPAFLRRDAGTM</sequence>
<dbReference type="Proteomes" id="UP000035721">
    <property type="component" value="Unassembled WGS sequence"/>
</dbReference>
<accession>A0A077LT57</accession>
<keyword evidence="1" id="KW-0472">Membrane</keyword>
<keyword evidence="1" id="KW-0812">Transmembrane</keyword>
<dbReference type="STRING" id="1194083.BN12_110027"/>
<protein>
    <submittedName>
        <fullName evidence="2">Uncharacterized protein</fullName>
    </submittedName>
</protein>
<organism evidence="2 3">
    <name type="scientific">Nostocoides japonicum T1-X7</name>
    <dbReference type="NCBI Taxonomy" id="1194083"/>
    <lineage>
        <taxon>Bacteria</taxon>
        <taxon>Bacillati</taxon>
        <taxon>Actinomycetota</taxon>
        <taxon>Actinomycetes</taxon>
        <taxon>Micrococcales</taxon>
        <taxon>Intrasporangiaceae</taxon>
        <taxon>Nostocoides</taxon>
    </lineage>
</organism>
<feature type="transmembrane region" description="Helical" evidence="1">
    <location>
        <begin position="23"/>
        <end position="44"/>
    </location>
</feature>
<name>A0A077LT57_9MICO</name>